<reference evidence="1" key="2">
    <citation type="submission" date="2025-09" db="UniProtKB">
        <authorList>
            <consortium name="Ensembl"/>
        </authorList>
    </citation>
    <scope>IDENTIFICATION</scope>
</reference>
<sequence length="62" mass="6755">MSLKVSLVTGPARVDPDGQTSLLLCVQQRRPKWASRPLRCTASGCRKKTSLGPLSFYSKSCS</sequence>
<keyword evidence="2" id="KW-1185">Reference proteome</keyword>
<organism evidence="1 2">
    <name type="scientific">Sinocyclocheilus rhinocerous</name>
    <dbReference type="NCBI Taxonomy" id="307959"/>
    <lineage>
        <taxon>Eukaryota</taxon>
        <taxon>Metazoa</taxon>
        <taxon>Chordata</taxon>
        <taxon>Craniata</taxon>
        <taxon>Vertebrata</taxon>
        <taxon>Euteleostomi</taxon>
        <taxon>Actinopterygii</taxon>
        <taxon>Neopterygii</taxon>
        <taxon>Teleostei</taxon>
        <taxon>Ostariophysi</taxon>
        <taxon>Cypriniformes</taxon>
        <taxon>Cyprinidae</taxon>
        <taxon>Cyprininae</taxon>
        <taxon>Sinocyclocheilus</taxon>
    </lineage>
</organism>
<protein>
    <submittedName>
        <fullName evidence="1">Uncharacterized protein</fullName>
    </submittedName>
</protein>
<evidence type="ECO:0000313" key="2">
    <source>
        <dbReference type="Proteomes" id="UP000472270"/>
    </source>
</evidence>
<evidence type="ECO:0000313" key="1">
    <source>
        <dbReference type="Ensembl" id="ENSSRHP00000010838.1"/>
    </source>
</evidence>
<proteinExistence type="predicted"/>
<name>A0A673GEZ0_9TELE</name>
<dbReference type="AlphaFoldDB" id="A0A673GEZ0"/>
<reference evidence="1" key="1">
    <citation type="submission" date="2025-08" db="UniProtKB">
        <authorList>
            <consortium name="Ensembl"/>
        </authorList>
    </citation>
    <scope>IDENTIFICATION</scope>
</reference>
<accession>A0A673GEZ0</accession>
<dbReference type="Proteomes" id="UP000472270">
    <property type="component" value="Unassembled WGS sequence"/>
</dbReference>
<dbReference type="Ensembl" id="ENSSRHT00000011246.1">
    <property type="protein sequence ID" value="ENSSRHP00000010838.1"/>
    <property type="gene ID" value="ENSSRHG00000006278.1"/>
</dbReference>